<dbReference type="SUPFAM" id="SSF47616">
    <property type="entry name" value="GST C-terminal domain-like"/>
    <property type="match status" value="1"/>
</dbReference>
<protein>
    <recommendedName>
        <fullName evidence="1">glutathione transferase</fullName>
        <ecNumber evidence="1">2.5.1.18</ecNumber>
    </recommendedName>
</protein>
<dbReference type="SFLD" id="SFLDG01152">
    <property type="entry name" value="Main.3:_Omega-_and_Tau-like"/>
    <property type="match status" value="1"/>
</dbReference>
<dbReference type="InterPro" id="IPR045074">
    <property type="entry name" value="GST_C_Tau"/>
</dbReference>
<dbReference type="Pfam" id="PF02798">
    <property type="entry name" value="GST_N"/>
    <property type="match status" value="1"/>
</dbReference>
<sequence length="221" mass="25795">MADEVILLDFWPSPFGMRVRVALAEKGIEYEYKEENLSDKSPLLLKMNPVKKQIPVLIHNGKPVCESLIIVRYIDEVWKHKSPLLPSDAYQRAHAMFWADYVDKKVRYIALRDRYGYPVVKSMKQERMSSWGVFKLLEGELGDKTYFGDDTFGIVDVALIPFYSWFYMFEQCGNMSIEAECPKLVAWGKRCMEKESVSKSLPDQHKVYDLLMDLKKKFLAK</sequence>
<dbReference type="GO" id="GO:0004364">
    <property type="term" value="F:glutathione transferase activity"/>
    <property type="evidence" value="ECO:0007669"/>
    <property type="project" value="UniProtKB-EC"/>
</dbReference>
<dbReference type="InterPro" id="IPR045073">
    <property type="entry name" value="Omega/Tau-like"/>
</dbReference>
<dbReference type="CDD" id="cd03185">
    <property type="entry name" value="GST_C_Tau"/>
    <property type="match status" value="1"/>
</dbReference>
<evidence type="ECO:0000256" key="2">
    <source>
        <dbReference type="ARBA" id="ARBA00022679"/>
    </source>
</evidence>
<dbReference type="InterPro" id="IPR004046">
    <property type="entry name" value="GST_C"/>
</dbReference>
<dbReference type="GO" id="GO:0006749">
    <property type="term" value="P:glutathione metabolic process"/>
    <property type="evidence" value="ECO:0007669"/>
    <property type="project" value="InterPro"/>
</dbReference>
<dbReference type="PROSITE" id="PS50404">
    <property type="entry name" value="GST_NTER"/>
    <property type="match status" value="1"/>
</dbReference>
<evidence type="ECO:0000259" key="6">
    <source>
        <dbReference type="PROSITE" id="PS50405"/>
    </source>
</evidence>
<feature type="domain" description="GST C-terminal" evidence="6">
    <location>
        <begin position="88"/>
        <end position="218"/>
    </location>
</feature>
<dbReference type="InterPro" id="IPR040079">
    <property type="entry name" value="Glutathione_S-Trfase"/>
</dbReference>
<dbReference type="PANTHER" id="PTHR11260">
    <property type="entry name" value="GLUTATHIONE S-TRANSFERASE, GST, SUPERFAMILY, GST DOMAIN CONTAINING"/>
    <property type="match status" value="1"/>
</dbReference>
<comment type="similarity">
    <text evidence="4">Belongs to the GST superfamily.</text>
</comment>
<dbReference type="Proteomes" id="UP000585474">
    <property type="component" value="Unassembled WGS sequence"/>
</dbReference>
<comment type="caution">
    <text evidence="7">The sequence shown here is derived from an EMBL/GenBank/DDBJ whole genome shotgun (WGS) entry which is preliminary data.</text>
</comment>
<organism evidence="7 8">
    <name type="scientific">Actinidia rufa</name>
    <dbReference type="NCBI Taxonomy" id="165716"/>
    <lineage>
        <taxon>Eukaryota</taxon>
        <taxon>Viridiplantae</taxon>
        <taxon>Streptophyta</taxon>
        <taxon>Embryophyta</taxon>
        <taxon>Tracheophyta</taxon>
        <taxon>Spermatophyta</taxon>
        <taxon>Magnoliopsida</taxon>
        <taxon>eudicotyledons</taxon>
        <taxon>Gunneridae</taxon>
        <taxon>Pentapetalae</taxon>
        <taxon>asterids</taxon>
        <taxon>Ericales</taxon>
        <taxon>Actinidiaceae</taxon>
        <taxon>Actinidia</taxon>
    </lineage>
</organism>
<evidence type="ECO:0000256" key="3">
    <source>
        <dbReference type="ARBA" id="ARBA00047960"/>
    </source>
</evidence>
<dbReference type="InterPro" id="IPR010987">
    <property type="entry name" value="Glutathione-S-Trfase_C-like"/>
</dbReference>
<evidence type="ECO:0000313" key="8">
    <source>
        <dbReference type="Proteomes" id="UP000585474"/>
    </source>
</evidence>
<dbReference type="Pfam" id="PF00043">
    <property type="entry name" value="GST_C"/>
    <property type="match status" value="1"/>
</dbReference>
<comment type="catalytic activity">
    <reaction evidence="3">
        <text>RX + glutathione = an S-substituted glutathione + a halide anion + H(+)</text>
        <dbReference type="Rhea" id="RHEA:16437"/>
        <dbReference type="ChEBI" id="CHEBI:15378"/>
        <dbReference type="ChEBI" id="CHEBI:16042"/>
        <dbReference type="ChEBI" id="CHEBI:17792"/>
        <dbReference type="ChEBI" id="CHEBI:57925"/>
        <dbReference type="ChEBI" id="CHEBI:90779"/>
        <dbReference type="EC" id="2.5.1.18"/>
    </reaction>
</comment>
<evidence type="ECO:0000256" key="1">
    <source>
        <dbReference type="ARBA" id="ARBA00012452"/>
    </source>
</evidence>
<dbReference type="InterPro" id="IPR036282">
    <property type="entry name" value="Glutathione-S-Trfase_C_sf"/>
</dbReference>
<dbReference type="Gene3D" id="3.40.30.10">
    <property type="entry name" value="Glutaredoxin"/>
    <property type="match status" value="1"/>
</dbReference>
<evidence type="ECO:0000256" key="4">
    <source>
        <dbReference type="RuleBase" id="RU003494"/>
    </source>
</evidence>
<feature type="domain" description="GST N-terminal" evidence="5">
    <location>
        <begin position="3"/>
        <end position="82"/>
    </location>
</feature>
<keyword evidence="2 7" id="KW-0808">Transferase</keyword>
<reference evidence="7 8" key="1">
    <citation type="submission" date="2019-07" db="EMBL/GenBank/DDBJ databases">
        <title>De Novo Assembly of kiwifruit Actinidia rufa.</title>
        <authorList>
            <person name="Sugita-Konishi S."/>
            <person name="Sato K."/>
            <person name="Mori E."/>
            <person name="Abe Y."/>
            <person name="Kisaki G."/>
            <person name="Hamano K."/>
            <person name="Suezawa K."/>
            <person name="Otani M."/>
            <person name="Fukuda T."/>
            <person name="Manabe T."/>
            <person name="Gomi K."/>
            <person name="Tabuchi M."/>
            <person name="Akimitsu K."/>
            <person name="Kataoka I."/>
        </authorList>
    </citation>
    <scope>NUCLEOTIDE SEQUENCE [LARGE SCALE GENOMIC DNA]</scope>
    <source>
        <strain evidence="8">cv. Fuchu</strain>
    </source>
</reference>
<dbReference type="PANTHER" id="PTHR11260:SF769">
    <property type="entry name" value="GLUTATHIONE TRANSFERASE"/>
    <property type="match status" value="1"/>
</dbReference>
<dbReference type="OrthoDB" id="202840at2759"/>
<keyword evidence="8" id="KW-1185">Reference proteome</keyword>
<dbReference type="FunFam" id="3.40.30.10:FF:000014">
    <property type="entry name" value="Tau class glutathione S-transferase"/>
    <property type="match status" value="1"/>
</dbReference>
<dbReference type="EC" id="2.5.1.18" evidence="1"/>
<accession>A0A7J0EW28</accession>
<dbReference type="InterPro" id="IPR036249">
    <property type="entry name" value="Thioredoxin-like_sf"/>
</dbReference>
<dbReference type="SUPFAM" id="SSF52833">
    <property type="entry name" value="Thioredoxin-like"/>
    <property type="match status" value="1"/>
</dbReference>
<dbReference type="EMBL" id="BJWL01000007">
    <property type="protein sequence ID" value="GFY90580.1"/>
    <property type="molecule type" value="Genomic_DNA"/>
</dbReference>
<dbReference type="GO" id="GO:0005737">
    <property type="term" value="C:cytoplasm"/>
    <property type="evidence" value="ECO:0007669"/>
    <property type="project" value="TreeGrafter"/>
</dbReference>
<dbReference type="PROSITE" id="PS50405">
    <property type="entry name" value="GST_CTER"/>
    <property type="match status" value="1"/>
</dbReference>
<dbReference type="SFLD" id="SFLDG00358">
    <property type="entry name" value="Main_(cytGST)"/>
    <property type="match status" value="1"/>
</dbReference>
<dbReference type="CDD" id="cd03058">
    <property type="entry name" value="GST_N_Tau"/>
    <property type="match status" value="1"/>
</dbReference>
<evidence type="ECO:0000259" key="5">
    <source>
        <dbReference type="PROSITE" id="PS50404"/>
    </source>
</evidence>
<dbReference type="Gene3D" id="1.20.1050.10">
    <property type="match status" value="1"/>
</dbReference>
<dbReference type="InterPro" id="IPR004045">
    <property type="entry name" value="Glutathione_S-Trfase_N"/>
</dbReference>
<name>A0A7J0EW28_9ERIC</name>
<gene>
    <name evidence="7" type="ORF">Acr_07g0007770</name>
</gene>
<evidence type="ECO:0000313" key="7">
    <source>
        <dbReference type="EMBL" id="GFY90580.1"/>
    </source>
</evidence>
<dbReference type="SFLD" id="SFLDS00019">
    <property type="entry name" value="Glutathione_Transferase_(cytos"/>
    <property type="match status" value="1"/>
</dbReference>
<proteinExistence type="inferred from homology"/>
<dbReference type="AlphaFoldDB" id="A0A7J0EW28"/>